<evidence type="ECO:0000256" key="1">
    <source>
        <dbReference type="SAM" id="MobiDB-lite"/>
    </source>
</evidence>
<comment type="caution">
    <text evidence="2">The sequence shown here is derived from an EMBL/GenBank/DDBJ whole genome shotgun (WGS) entry which is preliminary data.</text>
</comment>
<protein>
    <submittedName>
        <fullName evidence="2">Uncharacterized protein</fullName>
    </submittedName>
</protein>
<organism evidence="2 3">
    <name type="scientific">Mugilogobius chulae</name>
    <name type="common">yellowstripe goby</name>
    <dbReference type="NCBI Taxonomy" id="88201"/>
    <lineage>
        <taxon>Eukaryota</taxon>
        <taxon>Metazoa</taxon>
        <taxon>Chordata</taxon>
        <taxon>Craniata</taxon>
        <taxon>Vertebrata</taxon>
        <taxon>Euteleostomi</taxon>
        <taxon>Actinopterygii</taxon>
        <taxon>Neopterygii</taxon>
        <taxon>Teleostei</taxon>
        <taxon>Neoteleostei</taxon>
        <taxon>Acanthomorphata</taxon>
        <taxon>Gobiaria</taxon>
        <taxon>Gobiiformes</taxon>
        <taxon>Gobioidei</taxon>
        <taxon>Gobiidae</taxon>
        <taxon>Gobionellinae</taxon>
        <taxon>Mugilogobius</taxon>
    </lineage>
</organism>
<dbReference type="Proteomes" id="UP001460270">
    <property type="component" value="Unassembled WGS sequence"/>
</dbReference>
<feature type="region of interest" description="Disordered" evidence="1">
    <location>
        <begin position="1"/>
        <end position="81"/>
    </location>
</feature>
<dbReference type="PANTHER" id="PTHR45913:SF19">
    <property type="entry name" value="LOW QUALITY PROTEIN: ZINC FINGER BED DOMAIN-CONTAINING PROTEIN 5-LIKE"/>
    <property type="match status" value="1"/>
</dbReference>
<keyword evidence="3" id="KW-1185">Reference proteome</keyword>
<dbReference type="SUPFAM" id="SSF53098">
    <property type="entry name" value="Ribonuclease H-like"/>
    <property type="match status" value="1"/>
</dbReference>
<gene>
    <name evidence="2" type="ORF">WMY93_024297</name>
</gene>
<evidence type="ECO:0000313" key="2">
    <source>
        <dbReference type="EMBL" id="KAK7888737.1"/>
    </source>
</evidence>
<sequence length="362" mass="41606">MDAWLIRKNPRPPDHNTPNSCTDQEDLQVVEGEQQSEEVSKKKRPADPGGASKAPRREEPTDDTTAFAPRAAQEGLPKRNSQALACKGMPCDLQNTMTEVIRVVNHIKSSALNSRLFHELCVDMGAEHTHLLFHTQVRWLSKGKVLSRVYELIHEIHSFLLEKNSPLADLFTDSWTLTVAYLSDIFSSLNDLNVKLQGQHDDLFNNWRHVYAFQKSLQLWLARLKQPNPSYYMFPTMLKHIEEHNVALREVMQLNKAIQAHLAALTANFERYYPQERRETLNAKRWIQNPFEFESPESLLALGLTPDEEAELLQLTSDQTLKQRYARTTLSCFWISVSSEFPTLSKRSVLLLLRLPPHINVS</sequence>
<dbReference type="PANTHER" id="PTHR45913">
    <property type="entry name" value="EPM2A-INTERACTING PROTEIN 1"/>
    <property type="match status" value="1"/>
</dbReference>
<dbReference type="InterPro" id="IPR012337">
    <property type="entry name" value="RNaseH-like_sf"/>
</dbReference>
<evidence type="ECO:0000313" key="3">
    <source>
        <dbReference type="Proteomes" id="UP001460270"/>
    </source>
</evidence>
<proteinExistence type="predicted"/>
<dbReference type="AlphaFoldDB" id="A0AAW0N3Q9"/>
<accession>A0AAW0N3Q9</accession>
<name>A0AAW0N3Q9_9GOBI</name>
<reference evidence="3" key="1">
    <citation type="submission" date="2024-04" db="EMBL/GenBank/DDBJ databases">
        <title>Salinicola lusitanus LLJ914,a marine bacterium isolated from the Okinawa Trough.</title>
        <authorList>
            <person name="Li J."/>
        </authorList>
    </citation>
    <scope>NUCLEOTIDE SEQUENCE [LARGE SCALE GENOMIC DNA]</scope>
</reference>
<dbReference type="EMBL" id="JBBPFD010000018">
    <property type="protein sequence ID" value="KAK7888737.1"/>
    <property type="molecule type" value="Genomic_DNA"/>
</dbReference>